<dbReference type="InterPro" id="IPR035906">
    <property type="entry name" value="MetI-like_sf"/>
</dbReference>
<accession>A0AAI8AN01</accession>
<dbReference type="GeneID" id="93248630"/>
<dbReference type="Proteomes" id="UP000009399">
    <property type="component" value="Chromosome"/>
</dbReference>
<dbReference type="PANTHER" id="PTHR42929">
    <property type="entry name" value="INNER MEMBRANE ABC TRANSPORTER PERMEASE PROTEIN YDCU-RELATED-RELATED"/>
    <property type="match status" value="1"/>
</dbReference>
<evidence type="ECO:0000256" key="3">
    <source>
        <dbReference type="ARBA" id="ARBA00022448"/>
    </source>
</evidence>
<evidence type="ECO:0000256" key="2">
    <source>
        <dbReference type="ARBA" id="ARBA00007069"/>
    </source>
</evidence>
<dbReference type="PROSITE" id="PS50928">
    <property type="entry name" value="ABC_TM1"/>
    <property type="match status" value="1"/>
</dbReference>
<dbReference type="InterPro" id="IPR000515">
    <property type="entry name" value="MetI-like"/>
</dbReference>
<dbReference type="GO" id="GO:0005886">
    <property type="term" value="C:plasma membrane"/>
    <property type="evidence" value="ECO:0007669"/>
    <property type="project" value="UniProtKB-SubCell"/>
</dbReference>
<sequence length="294" mass="33070">MNHLLTKLKTKVINFVLDFKSSWNLRLSLSLPYIIFSFIFIVIPLLLLFIKSVSPVEFENNYQSIKTNFSVVREASTWLIIWRSVYLGILTALICLIFALPYAFFVSTNKSKAFKIYAISLIVSPLVIFTIAKVFSLRALFVAIFDDEELNNQGFMLLGLVFLNFPFMVIPLYTVFRDMSKNLLEASADLGYNKFQTLIKVALPYGLKAIFSGIALVFLMAATSIVISDKLLPSGQQNQLIGNFINNSANLANPFDLAKTSSLVLITILVLLGIYGLIYFVPLAIMKFKGVEHD</sequence>
<feature type="transmembrane region" description="Helical" evidence="8">
    <location>
        <begin position="263"/>
        <end position="285"/>
    </location>
</feature>
<reference evidence="10 11" key="1">
    <citation type="journal article" date="2013" name="Genome Announc.">
        <title>Complete Genome Sequence of Mycoplasma hyorhinis Strain SK76.</title>
        <authorList>
            <person name="Goodison S."/>
            <person name="Urquidi V."/>
            <person name="Kumar D."/>
            <person name="Reyes L."/>
            <person name="Rosser C.J."/>
        </authorList>
    </citation>
    <scope>NUCLEOTIDE SEQUENCE [LARGE SCALE GENOMIC DNA]</scope>
    <source>
        <strain evidence="10 11">SK76</strain>
    </source>
</reference>
<evidence type="ECO:0000256" key="1">
    <source>
        <dbReference type="ARBA" id="ARBA00004651"/>
    </source>
</evidence>
<dbReference type="EMBL" id="CP003914">
    <property type="protein sequence ID" value="AFX74443.1"/>
    <property type="molecule type" value="Genomic_DNA"/>
</dbReference>
<keyword evidence="4" id="KW-1003">Cell membrane</keyword>
<dbReference type="GO" id="GO:0055085">
    <property type="term" value="P:transmembrane transport"/>
    <property type="evidence" value="ECO:0007669"/>
    <property type="project" value="InterPro"/>
</dbReference>
<name>A0AAI8AN01_MESHY</name>
<keyword evidence="3" id="KW-0813">Transport</keyword>
<feature type="transmembrane region" description="Helical" evidence="8">
    <location>
        <begin position="155"/>
        <end position="176"/>
    </location>
</feature>
<proteinExistence type="inferred from homology"/>
<gene>
    <name evidence="10" type="primary">potB</name>
    <name evidence="10" type="ORF">MOS_528</name>
</gene>
<keyword evidence="5 8" id="KW-0812">Transmembrane</keyword>
<feature type="transmembrane region" description="Helical" evidence="8">
    <location>
        <begin position="205"/>
        <end position="227"/>
    </location>
</feature>
<feature type="transmembrane region" description="Helical" evidence="8">
    <location>
        <begin position="80"/>
        <end position="104"/>
    </location>
</feature>
<comment type="similarity">
    <text evidence="2">Belongs to the binding-protein-dependent transport system permease family. CysTW subfamily.</text>
</comment>
<feature type="domain" description="ABC transmembrane type-1" evidence="9">
    <location>
        <begin position="81"/>
        <end position="276"/>
    </location>
</feature>
<organism evidence="10 11">
    <name type="scientific">Mesomycoplasma hyorhinis SK76</name>
    <dbReference type="NCBI Taxonomy" id="1118964"/>
    <lineage>
        <taxon>Bacteria</taxon>
        <taxon>Bacillati</taxon>
        <taxon>Mycoplasmatota</taxon>
        <taxon>Mycoplasmoidales</taxon>
        <taxon>Metamycoplasmataceae</taxon>
        <taxon>Mesomycoplasma</taxon>
    </lineage>
</organism>
<evidence type="ECO:0000256" key="6">
    <source>
        <dbReference type="ARBA" id="ARBA00022989"/>
    </source>
</evidence>
<comment type="subcellular location">
    <subcellularLocation>
        <location evidence="1">Cell membrane</location>
        <topology evidence="1">Multi-pass membrane protein</topology>
    </subcellularLocation>
</comment>
<dbReference type="AlphaFoldDB" id="A0AAI8AN01"/>
<evidence type="ECO:0000259" key="9">
    <source>
        <dbReference type="PROSITE" id="PS50928"/>
    </source>
</evidence>
<feature type="transmembrane region" description="Helical" evidence="8">
    <location>
        <begin position="30"/>
        <end position="50"/>
    </location>
</feature>
<dbReference type="Gene3D" id="1.10.3720.10">
    <property type="entry name" value="MetI-like"/>
    <property type="match status" value="1"/>
</dbReference>
<evidence type="ECO:0000256" key="4">
    <source>
        <dbReference type="ARBA" id="ARBA00022475"/>
    </source>
</evidence>
<keyword evidence="6 8" id="KW-1133">Transmembrane helix</keyword>
<dbReference type="RefSeq" id="WP_014335633.1">
    <property type="nucleotide sequence ID" value="NC_019552.1"/>
</dbReference>
<evidence type="ECO:0000313" key="10">
    <source>
        <dbReference type="EMBL" id="AFX74443.1"/>
    </source>
</evidence>
<dbReference type="PANTHER" id="PTHR42929:SF1">
    <property type="entry name" value="INNER MEMBRANE ABC TRANSPORTER PERMEASE PROTEIN YDCU-RELATED"/>
    <property type="match status" value="1"/>
</dbReference>
<keyword evidence="7 8" id="KW-0472">Membrane</keyword>
<dbReference type="SUPFAM" id="SSF161098">
    <property type="entry name" value="MetI-like"/>
    <property type="match status" value="1"/>
</dbReference>
<evidence type="ECO:0000313" key="11">
    <source>
        <dbReference type="Proteomes" id="UP000009399"/>
    </source>
</evidence>
<dbReference type="KEGG" id="mhs:MOS_528"/>
<dbReference type="CDD" id="cd06261">
    <property type="entry name" value="TM_PBP2"/>
    <property type="match status" value="1"/>
</dbReference>
<evidence type="ECO:0000256" key="7">
    <source>
        <dbReference type="ARBA" id="ARBA00023136"/>
    </source>
</evidence>
<evidence type="ECO:0000256" key="5">
    <source>
        <dbReference type="ARBA" id="ARBA00022692"/>
    </source>
</evidence>
<feature type="transmembrane region" description="Helical" evidence="8">
    <location>
        <begin position="116"/>
        <end position="135"/>
    </location>
</feature>
<evidence type="ECO:0000256" key="8">
    <source>
        <dbReference type="SAM" id="Phobius"/>
    </source>
</evidence>
<protein>
    <submittedName>
        <fullName evidence="10">Spermidine Putrescine ABC transporter permease component potB</fullName>
    </submittedName>
</protein>